<evidence type="ECO:0000256" key="1">
    <source>
        <dbReference type="ARBA" id="ARBA00004141"/>
    </source>
</evidence>
<keyword evidence="4 7" id="KW-1133">Transmembrane helix</keyword>
<feature type="transmembrane region" description="Helical" evidence="7">
    <location>
        <begin position="137"/>
        <end position="157"/>
    </location>
</feature>
<dbReference type="Gene3D" id="1.20.1250.20">
    <property type="entry name" value="MFS general substrate transporter like domains"/>
    <property type="match status" value="1"/>
</dbReference>
<gene>
    <name evidence="9" type="ORF">OIDMADRAFT_62060</name>
</gene>
<feature type="transmembrane region" description="Helical" evidence="7">
    <location>
        <begin position="364"/>
        <end position="385"/>
    </location>
</feature>
<evidence type="ECO:0000259" key="8">
    <source>
        <dbReference type="PROSITE" id="PS50850"/>
    </source>
</evidence>
<evidence type="ECO:0000313" key="10">
    <source>
        <dbReference type="Proteomes" id="UP000054321"/>
    </source>
</evidence>
<accession>A0A0C3GR16</accession>
<evidence type="ECO:0000256" key="7">
    <source>
        <dbReference type="SAM" id="Phobius"/>
    </source>
</evidence>
<keyword evidence="2" id="KW-0813">Transport</keyword>
<comment type="similarity">
    <text evidence="6">Belongs to the major facilitator superfamily. Allantoate permease family.</text>
</comment>
<dbReference type="PROSITE" id="PS50850">
    <property type="entry name" value="MFS"/>
    <property type="match status" value="1"/>
</dbReference>
<dbReference type="InParanoid" id="A0A0C3GR16"/>
<sequence>MSALTSGPNIRIETQIVGPSDKEIGVIEGQFTAVSSQDHTDIAHVLYKESLEMDPMEREIIAKRVLRKLDFVVLPMMCFVYFLSFLDKSTLNYANAYGLQTDLHLVGRNYSWIASITNFGYLAFAFPMTVALQKLPIGKVIGTMLTLWGVVLIGTVGAKNFADMMVLRFILGGLESGIGPAWMLLTTMFWTKKEAPLRMSFWLGCNGLSQIIGSGLSWGLGHTHSHLSPWKLIFLVIGLFSFCFGAICIVLLPSSPKDCVFFSHKEALVAVWRVSKNRTGVKHSKILWYQVLEALKDPKIYLIAASALCLGILNGAISNFLTTLLQSFGYNALKSVLYQMPGGGFQFIFTVLGGLLASKVPNTLALTVILGYIPGLVGVIGILTLPLSKQLNLAACAWMLPITGLAIIITWNMVAANIAGHTKRTFTNGQVIS</sequence>
<keyword evidence="3 7" id="KW-0812">Transmembrane</keyword>
<dbReference type="EMBL" id="KN832902">
    <property type="protein sequence ID" value="KIM92936.1"/>
    <property type="molecule type" value="Genomic_DNA"/>
</dbReference>
<dbReference type="AlphaFoldDB" id="A0A0C3GR16"/>
<feature type="transmembrane region" description="Helical" evidence="7">
    <location>
        <begin position="110"/>
        <end position="130"/>
    </location>
</feature>
<dbReference type="SUPFAM" id="SSF103473">
    <property type="entry name" value="MFS general substrate transporter"/>
    <property type="match status" value="1"/>
</dbReference>
<dbReference type="STRING" id="913774.A0A0C3GR16"/>
<dbReference type="PANTHER" id="PTHR43791:SF97">
    <property type="entry name" value="ALLANTOATE TRANSPORTER, PUTATIVE (AFU_ORTHOLOGUE AFUA_1G14700)-RELATED"/>
    <property type="match status" value="1"/>
</dbReference>
<dbReference type="GO" id="GO:0016020">
    <property type="term" value="C:membrane"/>
    <property type="evidence" value="ECO:0007669"/>
    <property type="project" value="UniProtKB-SubCell"/>
</dbReference>
<dbReference type="InterPro" id="IPR036259">
    <property type="entry name" value="MFS_trans_sf"/>
</dbReference>
<organism evidence="9 10">
    <name type="scientific">Oidiodendron maius (strain Zn)</name>
    <dbReference type="NCBI Taxonomy" id="913774"/>
    <lineage>
        <taxon>Eukaryota</taxon>
        <taxon>Fungi</taxon>
        <taxon>Dikarya</taxon>
        <taxon>Ascomycota</taxon>
        <taxon>Pezizomycotina</taxon>
        <taxon>Leotiomycetes</taxon>
        <taxon>Leotiomycetes incertae sedis</taxon>
        <taxon>Myxotrichaceae</taxon>
        <taxon>Oidiodendron</taxon>
    </lineage>
</organism>
<evidence type="ECO:0000256" key="2">
    <source>
        <dbReference type="ARBA" id="ARBA00022448"/>
    </source>
</evidence>
<reference evidence="9 10" key="1">
    <citation type="submission" date="2014-04" db="EMBL/GenBank/DDBJ databases">
        <authorList>
            <consortium name="DOE Joint Genome Institute"/>
            <person name="Kuo A."/>
            <person name="Martino E."/>
            <person name="Perotto S."/>
            <person name="Kohler A."/>
            <person name="Nagy L.G."/>
            <person name="Floudas D."/>
            <person name="Copeland A."/>
            <person name="Barry K.W."/>
            <person name="Cichocki N."/>
            <person name="Veneault-Fourrey C."/>
            <person name="LaButti K."/>
            <person name="Lindquist E.A."/>
            <person name="Lipzen A."/>
            <person name="Lundell T."/>
            <person name="Morin E."/>
            <person name="Murat C."/>
            <person name="Sun H."/>
            <person name="Tunlid A."/>
            <person name="Henrissat B."/>
            <person name="Grigoriev I.V."/>
            <person name="Hibbett D.S."/>
            <person name="Martin F."/>
            <person name="Nordberg H.P."/>
            <person name="Cantor M.N."/>
            <person name="Hua S.X."/>
        </authorList>
    </citation>
    <scope>NUCLEOTIDE SEQUENCE [LARGE SCALE GENOMIC DNA]</scope>
    <source>
        <strain evidence="9 10">Zn</strain>
    </source>
</reference>
<feature type="transmembrane region" description="Helical" evidence="7">
    <location>
        <begin position="337"/>
        <end position="357"/>
    </location>
</feature>
<dbReference type="InterPro" id="IPR011701">
    <property type="entry name" value="MFS"/>
</dbReference>
<reference evidence="10" key="2">
    <citation type="submission" date="2015-01" db="EMBL/GenBank/DDBJ databases">
        <title>Evolutionary Origins and Diversification of the Mycorrhizal Mutualists.</title>
        <authorList>
            <consortium name="DOE Joint Genome Institute"/>
            <consortium name="Mycorrhizal Genomics Consortium"/>
            <person name="Kohler A."/>
            <person name="Kuo A."/>
            <person name="Nagy L.G."/>
            <person name="Floudas D."/>
            <person name="Copeland A."/>
            <person name="Barry K.W."/>
            <person name="Cichocki N."/>
            <person name="Veneault-Fourrey C."/>
            <person name="LaButti K."/>
            <person name="Lindquist E.A."/>
            <person name="Lipzen A."/>
            <person name="Lundell T."/>
            <person name="Morin E."/>
            <person name="Murat C."/>
            <person name="Riley R."/>
            <person name="Ohm R."/>
            <person name="Sun H."/>
            <person name="Tunlid A."/>
            <person name="Henrissat B."/>
            <person name="Grigoriev I.V."/>
            <person name="Hibbett D.S."/>
            <person name="Martin F."/>
        </authorList>
    </citation>
    <scope>NUCLEOTIDE SEQUENCE [LARGE SCALE GENOMIC DNA]</scope>
    <source>
        <strain evidence="10">Zn</strain>
    </source>
</reference>
<dbReference type="Proteomes" id="UP000054321">
    <property type="component" value="Unassembled WGS sequence"/>
</dbReference>
<evidence type="ECO:0000256" key="6">
    <source>
        <dbReference type="ARBA" id="ARBA00037968"/>
    </source>
</evidence>
<proteinExistence type="inferred from homology"/>
<feature type="transmembrane region" description="Helical" evidence="7">
    <location>
        <begin position="391"/>
        <end position="414"/>
    </location>
</feature>
<dbReference type="GO" id="GO:0022857">
    <property type="term" value="F:transmembrane transporter activity"/>
    <property type="evidence" value="ECO:0007669"/>
    <property type="project" value="InterPro"/>
</dbReference>
<protein>
    <recommendedName>
        <fullName evidence="8">Major facilitator superfamily (MFS) profile domain-containing protein</fullName>
    </recommendedName>
</protein>
<dbReference type="PANTHER" id="PTHR43791">
    <property type="entry name" value="PERMEASE-RELATED"/>
    <property type="match status" value="1"/>
</dbReference>
<evidence type="ECO:0000313" key="9">
    <source>
        <dbReference type="EMBL" id="KIM92936.1"/>
    </source>
</evidence>
<dbReference type="InterPro" id="IPR020846">
    <property type="entry name" value="MFS_dom"/>
</dbReference>
<dbReference type="Pfam" id="PF07690">
    <property type="entry name" value="MFS_1"/>
    <property type="match status" value="1"/>
</dbReference>
<feature type="transmembrane region" description="Helical" evidence="7">
    <location>
        <begin position="300"/>
        <end position="317"/>
    </location>
</feature>
<dbReference type="FunFam" id="1.20.1250.20:FF:000064">
    <property type="entry name" value="MFS allantoate transporter"/>
    <property type="match status" value="1"/>
</dbReference>
<feature type="transmembrane region" description="Helical" evidence="7">
    <location>
        <begin position="169"/>
        <end position="189"/>
    </location>
</feature>
<keyword evidence="10" id="KW-1185">Reference proteome</keyword>
<feature type="domain" description="Major facilitator superfamily (MFS) profile" evidence="8">
    <location>
        <begin position="73"/>
        <end position="433"/>
    </location>
</feature>
<evidence type="ECO:0000256" key="5">
    <source>
        <dbReference type="ARBA" id="ARBA00023136"/>
    </source>
</evidence>
<keyword evidence="5 7" id="KW-0472">Membrane</keyword>
<dbReference type="OrthoDB" id="6730379at2759"/>
<evidence type="ECO:0000256" key="3">
    <source>
        <dbReference type="ARBA" id="ARBA00022692"/>
    </source>
</evidence>
<evidence type="ECO:0000256" key="4">
    <source>
        <dbReference type="ARBA" id="ARBA00022989"/>
    </source>
</evidence>
<feature type="transmembrane region" description="Helical" evidence="7">
    <location>
        <begin position="232"/>
        <end position="252"/>
    </location>
</feature>
<comment type="subcellular location">
    <subcellularLocation>
        <location evidence="1">Membrane</location>
        <topology evidence="1">Multi-pass membrane protein</topology>
    </subcellularLocation>
</comment>
<name>A0A0C3GR16_OIDMZ</name>
<dbReference type="HOGENOM" id="CLU_001265_0_5_1"/>
<feature type="transmembrane region" description="Helical" evidence="7">
    <location>
        <begin position="65"/>
        <end position="86"/>
    </location>
</feature>